<dbReference type="AlphaFoldDB" id="A0A370WX79"/>
<protein>
    <submittedName>
        <fullName evidence="2">Uncharacterized protein</fullName>
    </submittedName>
</protein>
<evidence type="ECO:0000256" key="1">
    <source>
        <dbReference type="SAM" id="MobiDB-lite"/>
    </source>
</evidence>
<organism evidence="2 3">
    <name type="scientific">Dyella monticola</name>
    <dbReference type="NCBI Taxonomy" id="1927958"/>
    <lineage>
        <taxon>Bacteria</taxon>
        <taxon>Pseudomonadati</taxon>
        <taxon>Pseudomonadota</taxon>
        <taxon>Gammaproteobacteria</taxon>
        <taxon>Lysobacterales</taxon>
        <taxon>Rhodanobacteraceae</taxon>
        <taxon>Dyella</taxon>
    </lineage>
</organism>
<evidence type="ECO:0000313" key="2">
    <source>
        <dbReference type="EMBL" id="RDS80739.1"/>
    </source>
</evidence>
<name>A0A370WX79_9GAMM</name>
<dbReference type="EMBL" id="QRBE01000007">
    <property type="protein sequence ID" value="RDS80739.1"/>
    <property type="molecule type" value="Genomic_DNA"/>
</dbReference>
<reference evidence="2 3" key="1">
    <citation type="submission" date="2018-07" db="EMBL/GenBank/DDBJ databases">
        <title>Dyella monticola sp. nov. and Dyella psychrodurans sp. nov. isolated from monsoon evergreen broad-leaved forest soil of Dinghu Mountain, China.</title>
        <authorList>
            <person name="Gao Z."/>
            <person name="Qiu L."/>
        </authorList>
    </citation>
    <scope>NUCLEOTIDE SEQUENCE [LARGE SCALE GENOMIC DNA]</scope>
    <source>
        <strain evidence="2 3">4G-K06</strain>
    </source>
</reference>
<proteinExistence type="predicted"/>
<evidence type="ECO:0000313" key="3">
    <source>
        <dbReference type="Proteomes" id="UP000254258"/>
    </source>
</evidence>
<gene>
    <name evidence="2" type="ORF">DWU98_12325</name>
</gene>
<dbReference type="OrthoDB" id="9868810at2"/>
<comment type="caution">
    <text evidence="2">The sequence shown here is derived from an EMBL/GenBank/DDBJ whole genome shotgun (WGS) entry which is preliminary data.</text>
</comment>
<feature type="compositionally biased region" description="Basic and acidic residues" evidence="1">
    <location>
        <begin position="93"/>
        <end position="106"/>
    </location>
</feature>
<accession>A0A370WX79</accession>
<dbReference type="Proteomes" id="UP000254258">
    <property type="component" value="Unassembled WGS sequence"/>
</dbReference>
<sequence length="132" mass="13537">MAGHQATGKRSSGGERKAARRENGDASAALLTETRALQKEGGAGRVSGTGQAFPHHGFDDSDGGEALGNPVGGEASLPEPENGRTYQAGGTHLNRDRQEQTRKERLSGATVASKGHGGMDPAPGAPIDPRRG</sequence>
<dbReference type="RefSeq" id="WP_115495884.1">
    <property type="nucleotide sequence ID" value="NZ_QRBE01000007.1"/>
</dbReference>
<keyword evidence="3" id="KW-1185">Reference proteome</keyword>
<feature type="region of interest" description="Disordered" evidence="1">
    <location>
        <begin position="1"/>
        <end position="132"/>
    </location>
</feature>
<feature type="compositionally biased region" description="Basic and acidic residues" evidence="1">
    <location>
        <begin position="12"/>
        <end position="24"/>
    </location>
</feature>